<dbReference type="PANTHER" id="PTHR21248:SF12">
    <property type="entry name" value="CARDIOLIPIN SYNTHASE C"/>
    <property type="match status" value="1"/>
</dbReference>
<evidence type="ECO:0000313" key="8">
    <source>
        <dbReference type="Proteomes" id="UP000546031"/>
    </source>
</evidence>
<dbReference type="AlphaFoldDB" id="A0A850HIU9"/>
<dbReference type="SMART" id="SM00155">
    <property type="entry name" value="PLDc"/>
    <property type="match status" value="2"/>
</dbReference>
<dbReference type="PROSITE" id="PS50035">
    <property type="entry name" value="PLD"/>
    <property type="match status" value="2"/>
</dbReference>
<name>A0A850HIU9_9SPHN</name>
<protein>
    <recommendedName>
        <fullName evidence="3">Phospholipase D</fullName>
    </recommendedName>
    <alternativeName>
        <fullName evidence="5">Choline phosphatase</fullName>
    </alternativeName>
</protein>
<dbReference type="RefSeq" id="WP_176273948.1">
    <property type="nucleotide sequence ID" value="NZ_JABWTA010000001.1"/>
</dbReference>
<proteinExistence type="predicted"/>
<dbReference type="EMBL" id="JABWTA010000001">
    <property type="protein sequence ID" value="NVE95752.1"/>
    <property type="molecule type" value="Genomic_DNA"/>
</dbReference>
<gene>
    <name evidence="7" type="ORF">HUO12_12665</name>
</gene>
<dbReference type="GO" id="GO:0030572">
    <property type="term" value="F:phosphatidyltransferase activity"/>
    <property type="evidence" value="ECO:0007669"/>
    <property type="project" value="UniProtKB-ARBA"/>
</dbReference>
<dbReference type="Proteomes" id="UP000546031">
    <property type="component" value="Unassembled WGS sequence"/>
</dbReference>
<evidence type="ECO:0000256" key="2">
    <source>
        <dbReference type="ARBA" id="ARBA00004613"/>
    </source>
</evidence>
<sequence>MLDARSQTPGSLEAQTGSLYVDPEPFEVCVAEHSLRFLPAGKDRFRELVALIDEATTSLKVFFYLFQPDYAGSKVRDALLRAATRGVDVHLIVDSFGSDAPPSFFEPLQAAGGRYSVFSPRLGVRYLIRNHQKCVIVDDKQVMTGGFNVSDHYFKPPDVNGWCDLGVVIEGPVVQPFCEWFEQLEQWVNDKNAQFRAIRHLVRDWNEGRSAIQLLLGGPTKITSAWARRVKEDIAQGQRLDMVMAYFSPPRSMRRLIKRLAERGKARLIMAGKSDNRATIGASRSFYRSMLRSGVEIAEFQPCKLHMKLLVIDDVTYIGSANFDMRSIRLNLELMLRIVDADLANHMREIIDHMAQHSDPVTNEWYRKRASGLNRLRWWLGRFLVTGVDYTVTRRLNLGI</sequence>
<evidence type="ECO:0000259" key="6">
    <source>
        <dbReference type="PROSITE" id="PS50035"/>
    </source>
</evidence>
<dbReference type="GO" id="GO:0005576">
    <property type="term" value="C:extracellular region"/>
    <property type="evidence" value="ECO:0007669"/>
    <property type="project" value="UniProtKB-SubCell"/>
</dbReference>
<dbReference type="PANTHER" id="PTHR21248">
    <property type="entry name" value="CARDIOLIPIN SYNTHASE"/>
    <property type="match status" value="1"/>
</dbReference>
<dbReference type="GO" id="GO:0032049">
    <property type="term" value="P:cardiolipin biosynthetic process"/>
    <property type="evidence" value="ECO:0007669"/>
    <property type="project" value="UniProtKB-ARBA"/>
</dbReference>
<comment type="subcellular location">
    <subcellularLocation>
        <location evidence="2">Secreted</location>
    </subcellularLocation>
</comment>
<dbReference type="Gene3D" id="3.30.870.10">
    <property type="entry name" value="Endonuclease Chain A"/>
    <property type="match status" value="2"/>
</dbReference>
<feature type="domain" description="PLD phosphodiesterase" evidence="6">
    <location>
        <begin position="126"/>
        <end position="153"/>
    </location>
</feature>
<evidence type="ECO:0000313" key="7">
    <source>
        <dbReference type="EMBL" id="NVE95752.1"/>
    </source>
</evidence>
<dbReference type="SUPFAM" id="SSF56024">
    <property type="entry name" value="Phospholipase D/nuclease"/>
    <property type="match status" value="2"/>
</dbReference>
<comment type="function">
    <text evidence="1">Could be a virulence factor.</text>
</comment>
<dbReference type="InterPro" id="IPR001736">
    <property type="entry name" value="PLipase_D/transphosphatidylase"/>
</dbReference>
<keyword evidence="4" id="KW-0964">Secreted</keyword>
<evidence type="ECO:0000256" key="1">
    <source>
        <dbReference type="ARBA" id="ARBA00003145"/>
    </source>
</evidence>
<comment type="caution">
    <text evidence="7">The sequence shown here is derived from an EMBL/GenBank/DDBJ whole genome shotgun (WGS) entry which is preliminary data.</text>
</comment>
<accession>A0A850HIU9</accession>
<organism evidence="7 8">
    <name type="scientific">Altererythrobacter lutimaris</name>
    <dbReference type="NCBI Taxonomy" id="2743979"/>
    <lineage>
        <taxon>Bacteria</taxon>
        <taxon>Pseudomonadati</taxon>
        <taxon>Pseudomonadota</taxon>
        <taxon>Alphaproteobacteria</taxon>
        <taxon>Sphingomonadales</taxon>
        <taxon>Erythrobacteraceae</taxon>
        <taxon>Altererythrobacter</taxon>
    </lineage>
</organism>
<dbReference type="CDD" id="cd09159">
    <property type="entry name" value="PLDc_ybhO_like_2"/>
    <property type="match status" value="1"/>
</dbReference>
<dbReference type="Pfam" id="PF13091">
    <property type="entry name" value="PLDc_2"/>
    <property type="match status" value="2"/>
</dbReference>
<feature type="domain" description="PLD phosphodiesterase" evidence="6">
    <location>
        <begin position="305"/>
        <end position="327"/>
    </location>
</feature>
<dbReference type="CDD" id="cd09110">
    <property type="entry name" value="PLDc_CLS_1"/>
    <property type="match status" value="1"/>
</dbReference>
<reference evidence="7 8" key="1">
    <citation type="submission" date="2020-06" db="EMBL/GenBank/DDBJ databases">
        <title>Altererythrobacter lutimaris sp. nov., a marine bacterium isolated from a tidal flat.</title>
        <authorList>
            <person name="Kim D."/>
            <person name="Yoo Y."/>
            <person name="Kim J.-J."/>
        </authorList>
    </citation>
    <scope>NUCLEOTIDE SEQUENCE [LARGE SCALE GENOMIC DNA]</scope>
    <source>
        <strain evidence="7 8">JGD-16</strain>
    </source>
</reference>
<keyword evidence="8" id="KW-1185">Reference proteome</keyword>
<evidence type="ECO:0000256" key="3">
    <source>
        <dbReference type="ARBA" id="ARBA00018392"/>
    </source>
</evidence>
<evidence type="ECO:0000256" key="4">
    <source>
        <dbReference type="ARBA" id="ARBA00022525"/>
    </source>
</evidence>
<dbReference type="InterPro" id="IPR025202">
    <property type="entry name" value="PLD-like_dom"/>
</dbReference>
<evidence type="ECO:0000256" key="5">
    <source>
        <dbReference type="ARBA" id="ARBA00029594"/>
    </source>
</evidence>